<keyword evidence="2" id="KW-1185">Reference proteome</keyword>
<proteinExistence type="predicted"/>
<accession>A0ABW1ENY4</accession>
<reference evidence="2" key="1">
    <citation type="journal article" date="2019" name="Int. J. Syst. Evol. Microbiol.">
        <title>The Global Catalogue of Microorganisms (GCM) 10K type strain sequencing project: providing services to taxonomists for standard genome sequencing and annotation.</title>
        <authorList>
            <consortium name="The Broad Institute Genomics Platform"/>
            <consortium name="The Broad Institute Genome Sequencing Center for Infectious Disease"/>
            <person name="Wu L."/>
            <person name="Ma J."/>
        </authorList>
    </citation>
    <scope>NUCLEOTIDE SEQUENCE [LARGE SCALE GENOMIC DNA]</scope>
    <source>
        <strain evidence="2">JCM 4087</strain>
    </source>
</reference>
<gene>
    <name evidence="1" type="ORF">ACFPT7_24930</name>
</gene>
<dbReference type="Proteomes" id="UP001596091">
    <property type="component" value="Unassembled WGS sequence"/>
</dbReference>
<dbReference type="EMBL" id="JBHSPH010000020">
    <property type="protein sequence ID" value="MFC5865574.1"/>
    <property type="molecule type" value="Genomic_DNA"/>
</dbReference>
<organism evidence="1 2">
    <name type="scientific">Acidicapsa dinghuensis</name>
    <dbReference type="NCBI Taxonomy" id="2218256"/>
    <lineage>
        <taxon>Bacteria</taxon>
        <taxon>Pseudomonadati</taxon>
        <taxon>Acidobacteriota</taxon>
        <taxon>Terriglobia</taxon>
        <taxon>Terriglobales</taxon>
        <taxon>Acidobacteriaceae</taxon>
        <taxon>Acidicapsa</taxon>
    </lineage>
</organism>
<dbReference type="RefSeq" id="WP_263341700.1">
    <property type="nucleotide sequence ID" value="NZ_JAGSYH010000008.1"/>
</dbReference>
<comment type="caution">
    <text evidence="1">The sequence shown here is derived from an EMBL/GenBank/DDBJ whole genome shotgun (WGS) entry which is preliminary data.</text>
</comment>
<evidence type="ECO:0000313" key="1">
    <source>
        <dbReference type="EMBL" id="MFC5865574.1"/>
    </source>
</evidence>
<protein>
    <submittedName>
        <fullName evidence="1">Uncharacterized protein</fullName>
    </submittedName>
</protein>
<name>A0ABW1ENY4_9BACT</name>
<sequence length="361" mass="38996">MALEPKLENLPQIAPPILTFGVVRRPVLCRLIACSLAYALAIAIAPTALAVNCSTESALKQADRDALLAAANGIASDITGQNYDRLQGTLLPTVSGDWDGIRGVAQAALPLTKGGSIYWGDGYLLDATDLKTPADTQFFCTTADSQITITVSLHNLPAGRYALLLGDYEGAPLRGQLALILGTDPTAGNQWKLGGLFTHEGAFEGHDGVWFWTHARALAAKKETWSAWFSYDAARWLLIPVDFLSSPNLEKLNREQMDLGTSPINSLPFNVTGAGPDAGKTWQITALRLDPSLHTDDLALVYIGSGLTDPTAQRAEAVAVMSAFLRLHPELRDNFHGLWAYAERDGRRTYAIELAMADIPR</sequence>
<evidence type="ECO:0000313" key="2">
    <source>
        <dbReference type="Proteomes" id="UP001596091"/>
    </source>
</evidence>